<evidence type="ECO:0000313" key="2">
    <source>
        <dbReference type="Proteomes" id="UP000594263"/>
    </source>
</evidence>
<dbReference type="Gramene" id="Kaladp1122s0001.1.v1.1">
    <property type="protein sequence ID" value="Kaladp1122s0001.1.v1.1.CDS.1"/>
    <property type="gene ID" value="Kaladp1122s0001.v1.1"/>
</dbReference>
<dbReference type="Proteomes" id="UP000594263">
    <property type="component" value="Unplaced"/>
</dbReference>
<organism evidence="1 2">
    <name type="scientific">Kalanchoe fedtschenkoi</name>
    <name type="common">Lavender scallops</name>
    <name type="synonym">South American air plant</name>
    <dbReference type="NCBI Taxonomy" id="63787"/>
    <lineage>
        <taxon>Eukaryota</taxon>
        <taxon>Viridiplantae</taxon>
        <taxon>Streptophyta</taxon>
        <taxon>Embryophyta</taxon>
        <taxon>Tracheophyta</taxon>
        <taxon>Spermatophyta</taxon>
        <taxon>Magnoliopsida</taxon>
        <taxon>eudicotyledons</taxon>
        <taxon>Gunneridae</taxon>
        <taxon>Pentapetalae</taxon>
        <taxon>Saxifragales</taxon>
        <taxon>Crassulaceae</taxon>
        <taxon>Kalanchoe</taxon>
    </lineage>
</organism>
<dbReference type="PANTHER" id="PTHR34364">
    <property type="entry name" value="WAS/WASL-INTERACTING FAMILY PROTEIN"/>
    <property type="match status" value="1"/>
</dbReference>
<dbReference type="AlphaFoldDB" id="A0A7N0VLX0"/>
<name>A0A7N0VLX0_KALFE</name>
<dbReference type="PANTHER" id="PTHR34364:SF1">
    <property type="entry name" value="WAS_WASL-INTERACTING FAMILY PROTEIN"/>
    <property type="match status" value="1"/>
</dbReference>
<evidence type="ECO:0000313" key="1">
    <source>
        <dbReference type="EnsemblPlants" id="Kaladp1122s0001.1.v1.1.CDS.1"/>
    </source>
</evidence>
<dbReference type="EnsemblPlants" id="Kaladp1122s0001.1.v1.1">
    <property type="protein sequence ID" value="Kaladp1122s0001.1.v1.1.CDS.1"/>
    <property type="gene ID" value="Kaladp1122s0001.v1.1"/>
</dbReference>
<accession>A0A7N0VLX0</accession>
<keyword evidence="2" id="KW-1185">Reference proteome</keyword>
<reference evidence="1" key="1">
    <citation type="submission" date="2021-01" db="UniProtKB">
        <authorList>
            <consortium name="EnsemblPlants"/>
        </authorList>
    </citation>
    <scope>IDENTIFICATION</scope>
</reference>
<proteinExistence type="predicted"/>
<protein>
    <submittedName>
        <fullName evidence="1">Uncharacterized protein</fullName>
    </submittedName>
</protein>
<sequence length="96" mass="10375">MAHPVSETTAPSIATSVPTVSTQAAAFSTQTAVSSAISTPQSTGGIVPQEQLRELFKWILDERRKLKPKDAAEKKRIDAEKAVLKQFIRAQSVPSI</sequence>